<keyword evidence="2" id="KW-1185">Reference proteome</keyword>
<comment type="caution">
    <text evidence="1">The sequence shown here is derived from an EMBL/GenBank/DDBJ whole genome shotgun (WGS) entry which is preliminary data.</text>
</comment>
<dbReference type="AlphaFoldDB" id="A0A9Q1ICQ3"/>
<evidence type="ECO:0000313" key="2">
    <source>
        <dbReference type="Proteomes" id="UP001152622"/>
    </source>
</evidence>
<dbReference type="EMBL" id="JAINUF010000020">
    <property type="protein sequence ID" value="KAJ8335685.1"/>
    <property type="molecule type" value="Genomic_DNA"/>
</dbReference>
<dbReference type="OrthoDB" id="10603122at2759"/>
<dbReference type="Proteomes" id="UP001152622">
    <property type="component" value="Chromosome 20"/>
</dbReference>
<reference evidence="1" key="1">
    <citation type="journal article" date="2023" name="Science">
        <title>Genome structures resolve the early diversification of teleost fishes.</title>
        <authorList>
            <person name="Parey E."/>
            <person name="Louis A."/>
            <person name="Montfort J."/>
            <person name="Bouchez O."/>
            <person name="Roques C."/>
            <person name="Iampietro C."/>
            <person name="Lluch J."/>
            <person name="Castinel A."/>
            <person name="Donnadieu C."/>
            <person name="Desvignes T."/>
            <person name="Floi Bucao C."/>
            <person name="Jouanno E."/>
            <person name="Wen M."/>
            <person name="Mejri S."/>
            <person name="Dirks R."/>
            <person name="Jansen H."/>
            <person name="Henkel C."/>
            <person name="Chen W.J."/>
            <person name="Zahm M."/>
            <person name="Cabau C."/>
            <person name="Klopp C."/>
            <person name="Thompson A.W."/>
            <person name="Robinson-Rechavi M."/>
            <person name="Braasch I."/>
            <person name="Lecointre G."/>
            <person name="Bobe J."/>
            <person name="Postlethwait J.H."/>
            <person name="Berthelot C."/>
            <person name="Roest Crollius H."/>
            <person name="Guiguen Y."/>
        </authorList>
    </citation>
    <scope>NUCLEOTIDE SEQUENCE</scope>
    <source>
        <strain evidence="1">WJC10195</strain>
    </source>
</reference>
<proteinExistence type="predicted"/>
<organism evidence="1 2">
    <name type="scientific">Synaphobranchus kaupii</name>
    <name type="common">Kaup's arrowtooth eel</name>
    <dbReference type="NCBI Taxonomy" id="118154"/>
    <lineage>
        <taxon>Eukaryota</taxon>
        <taxon>Metazoa</taxon>
        <taxon>Chordata</taxon>
        <taxon>Craniata</taxon>
        <taxon>Vertebrata</taxon>
        <taxon>Euteleostomi</taxon>
        <taxon>Actinopterygii</taxon>
        <taxon>Neopterygii</taxon>
        <taxon>Teleostei</taxon>
        <taxon>Anguilliformes</taxon>
        <taxon>Synaphobranchidae</taxon>
        <taxon>Synaphobranchus</taxon>
    </lineage>
</organism>
<gene>
    <name evidence="1" type="ORF">SKAU_G00390270</name>
</gene>
<protein>
    <submittedName>
        <fullName evidence="1">Uncharacterized protein</fullName>
    </submittedName>
</protein>
<accession>A0A9Q1ICQ3</accession>
<name>A0A9Q1ICQ3_SYNKA</name>
<sequence>MEVQVLPAVSSQDEAQTLFSLNGHDPSSSARAVRVFSQGVVVSVRARGVAVLPHAGWREFPVALWEEKARQTPPKWRPFIFLITRTDPPLTDGLFTSGLMMAAGPFVKTTSHRLFLPGRVPWQPVAAARGLSGVRCLSDRLPPLQPVLWRCDKGACTNTSQEQSPISTCEQREEDIRMGTAIYNFLLPVPLLGMLPICQRCKNLGIIPSAGGLAGRLRCRGHSSATPRNVVVMKHQLLRVEPLTSESPAQFSNLYTDTLLPAPTVKSWKRRLDCTVEKACSLLQAISLHNTFI</sequence>
<evidence type="ECO:0000313" key="1">
    <source>
        <dbReference type="EMBL" id="KAJ8335685.1"/>
    </source>
</evidence>